<organism evidence="1 2">
    <name type="scientific">Rhamnusium bicolor</name>
    <dbReference type="NCBI Taxonomy" id="1586634"/>
    <lineage>
        <taxon>Eukaryota</taxon>
        <taxon>Metazoa</taxon>
        <taxon>Ecdysozoa</taxon>
        <taxon>Arthropoda</taxon>
        <taxon>Hexapoda</taxon>
        <taxon>Insecta</taxon>
        <taxon>Pterygota</taxon>
        <taxon>Neoptera</taxon>
        <taxon>Endopterygota</taxon>
        <taxon>Coleoptera</taxon>
        <taxon>Polyphaga</taxon>
        <taxon>Cucujiformia</taxon>
        <taxon>Chrysomeloidea</taxon>
        <taxon>Cerambycidae</taxon>
        <taxon>Lepturinae</taxon>
        <taxon>Rhagiini</taxon>
        <taxon>Rhamnusium</taxon>
    </lineage>
</organism>
<keyword evidence="2" id="KW-1185">Reference proteome</keyword>
<dbReference type="PANTHER" id="PTHR11012:SF48">
    <property type="entry name" value="CHK KINASE-LIKE DOMAIN-CONTAINING PROTEIN-RELATED"/>
    <property type="match status" value="1"/>
</dbReference>
<reference evidence="1" key="1">
    <citation type="journal article" date="2023" name="Insect Mol. Biol.">
        <title>Genome sequencing provides insights into the evolution of gene families encoding plant cell wall-degrading enzymes in longhorned beetles.</title>
        <authorList>
            <person name="Shin N.R."/>
            <person name="Okamura Y."/>
            <person name="Kirsch R."/>
            <person name="Pauchet Y."/>
        </authorList>
    </citation>
    <scope>NUCLEOTIDE SEQUENCE</scope>
    <source>
        <strain evidence="1">RBIC_L_NR</strain>
    </source>
</reference>
<protein>
    <recommendedName>
        <fullName evidence="3">CHK kinase-like domain-containing protein</fullName>
    </recommendedName>
</protein>
<name>A0AAV8ZVU4_9CUCU</name>
<dbReference type="Pfam" id="PF02958">
    <property type="entry name" value="EcKL"/>
    <property type="match status" value="1"/>
</dbReference>
<accession>A0AAV8ZVU4</accession>
<dbReference type="Gene3D" id="3.90.1200.10">
    <property type="match status" value="1"/>
</dbReference>
<dbReference type="AlphaFoldDB" id="A0AAV8ZVU4"/>
<dbReference type="InterPro" id="IPR004119">
    <property type="entry name" value="EcKL"/>
</dbReference>
<dbReference type="InterPro" id="IPR011009">
    <property type="entry name" value="Kinase-like_dom_sf"/>
</dbReference>
<proteinExistence type="predicted"/>
<sequence length="258" mass="30083">MGRKPQHQEVAVYETCGAEKMNRKDEEKQCHGLDIVNSKVVCKEDYLDDNKCNSALTAIARLHAASIIFEEIRSTEENPFRINEHFIKEVAETTFSFQSGHVRNLWCNSATNCLENLSKFFTDNSAVAGKIKEYVFSEEGLRKFLRPSEKYRNTVCHDDLWRNNMMFNEINTCVLVDFQLTSVEEYRLPALVESGLYGTNVYLSKDMSNLVTSSTEIFEEFTFKNRSPFIIKEFQTNDNFRLRFSNVLKPLYEMFEEM</sequence>
<comment type="caution">
    <text evidence="1">The sequence shown here is derived from an EMBL/GenBank/DDBJ whole genome shotgun (WGS) entry which is preliminary data.</text>
</comment>
<dbReference type="Proteomes" id="UP001162156">
    <property type="component" value="Unassembled WGS sequence"/>
</dbReference>
<dbReference type="PANTHER" id="PTHR11012">
    <property type="entry name" value="PROTEIN KINASE-LIKE DOMAIN-CONTAINING"/>
    <property type="match status" value="1"/>
</dbReference>
<evidence type="ECO:0000313" key="2">
    <source>
        <dbReference type="Proteomes" id="UP001162156"/>
    </source>
</evidence>
<gene>
    <name evidence="1" type="ORF">NQ314_000752</name>
</gene>
<evidence type="ECO:0000313" key="1">
    <source>
        <dbReference type="EMBL" id="KAJ8971339.1"/>
    </source>
</evidence>
<evidence type="ECO:0008006" key="3">
    <source>
        <dbReference type="Google" id="ProtNLM"/>
    </source>
</evidence>
<dbReference type="EMBL" id="JANEYF010000229">
    <property type="protein sequence ID" value="KAJ8971339.1"/>
    <property type="molecule type" value="Genomic_DNA"/>
</dbReference>
<dbReference type="SUPFAM" id="SSF56112">
    <property type="entry name" value="Protein kinase-like (PK-like)"/>
    <property type="match status" value="1"/>
</dbReference>